<dbReference type="GO" id="GO:0090729">
    <property type="term" value="F:toxin activity"/>
    <property type="evidence" value="ECO:0007669"/>
    <property type="project" value="UniProtKB-KW"/>
</dbReference>
<comment type="caution">
    <text evidence="8">The sequence shown here is derived from an EMBL/GenBank/DDBJ whole genome shotgun (WGS) entry which is preliminary data.</text>
</comment>
<dbReference type="EMBL" id="JACIBT010000002">
    <property type="protein sequence ID" value="MBB3667570.1"/>
    <property type="molecule type" value="Genomic_DNA"/>
</dbReference>
<evidence type="ECO:0000313" key="9">
    <source>
        <dbReference type="Proteomes" id="UP000547528"/>
    </source>
</evidence>
<dbReference type="PANTHER" id="PTHR35901">
    <property type="entry name" value="RIBONUCLEASE VAPC3"/>
    <property type="match status" value="1"/>
</dbReference>
<dbReference type="InterPro" id="IPR044153">
    <property type="entry name" value="PIN_Pae0151-like"/>
</dbReference>
<dbReference type="AlphaFoldDB" id="A0A7W5TR10"/>
<evidence type="ECO:0000313" key="8">
    <source>
        <dbReference type="EMBL" id="MBB3667570.1"/>
    </source>
</evidence>
<comment type="cofactor">
    <cofactor evidence="6">
        <name>Mg(2+)</name>
        <dbReference type="ChEBI" id="CHEBI:18420"/>
    </cofactor>
</comment>
<keyword evidence="5 6" id="KW-0460">Magnesium</keyword>
<keyword evidence="6" id="KW-0800">Toxin</keyword>
<dbReference type="EC" id="3.1.-.-" evidence="6"/>
<evidence type="ECO:0000256" key="3">
    <source>
        <dbReference type="ARBA" id="ARBA00022723"/>
    </source>
</evidence>
<keyword evidence="3 6" id="KW-0479">Metal-binding</keyword>
<dbReference type="Pfam" id="PF01850">
    <property type="entry name" value="PIN"/>
    <property type="match status" value="1"/>
</dbReference>
<dbReference type="GO" id="GO:0016787">
    <property type="term" value="F:hydrolase activity"/>
    <property type="evidence" value="ECO:0007669"/>
    <property type="project" value="UniProtKB-KW"/>
</dbReference>
<dbReference type="GO" id="GO:0000287">
    <property type="term" value="F:magnesium ion binding"/>
    <property type="evidence" value="ECO:0007669"/>
    <property type="project" value="UniProtKB-UniRule"/>
</dbReference>
<dbReference type="InterPro" id="IPR002716">
    <property type="entry name" value="PIN_dom"/>
</dbReference>
<accession>A0A7W5TR10</accession>
<dbReference type="RefSeq" id="WP_183357987.1">
    <property type="nucleotide sequence ID" value="NZ_BAABKR010000001.1"/>
</dbReference>
<reference evidence="8 9" key="1">
    <citation type="submission" date="2020-08" db="EMBL/GenBank/DDBJ databases">
        <title>Sequencing the genomes of 1000 actinobacteria strains.</title>
        <authorList>
            <person name="Klenk H.-P."/>
        </authorList>
    </citation>
    <scope>NUCLEOTIDE SEQUENCE [LARGE SCALE GENOMIC DNA]</scope>
    <source>
        <strain evidence="8 9">DSM 28238</strain>
    </source>
</reference>
<sequence length="131" mass="14117">MIIVDASILANALADDEEAGGTARGVLRAAGEFAAPDLVDVETVSVLRKRWLRGTLTEQRFVAAINHLQQLSFARVPTLRLVPRAFELRANVSSYDACYVALAERLGCELVTADGRLAAATGPLCPIRVLR</sequence>
<dbReference type="SUPFAM" id="SSF88723">
    <property type="entry name" value="PIN domain-like"/>
    <property type="match status" value="1"/>
</dbReference>
<evidence type="ECO:0000259" key="7">
    <source>
        <dbReference type="Pfam" id="PF01850"/>
    </source>
</evidence>
<feature type="binding site" evidence="6">
    <location>
        <position position="96"/>
    </location>
    <ligand>
        <name>Mg(2+)</name>
        <dbReference type="ChEBI" id="CHEBI:18420"/>
    </ligand>
</feature>
<dbReference type="Proteomes" id="UP000547528">
    <property type="component" value="Unassembled WGS sequence"/>
</dbReference>
<dbReference type="HAMAP" id="MF_00265">
    <property type="entry name" value="VapC_Nob1"/>
    <property type="match status" value="1"/>
</dbReference>
<organism evidence="8 9">
    <name type="scientific">Garicola koreensis</name>
    <dbReference type="NCBI Taxonomy" id="1262554"/>
    <lineage>
        <taxon>Bacteria</taxon>
        <taxon>Bacillati</taxon>
        <taxon>Actinomycetota</taxon>
        <taxon>Actinomycetes</taxon>
        <taxon>Micrococcales</taxon>
        <taxon>Micrococcaceae</taxon>
        <taxon>Garicola</taxon>
    </lineage>
</organism>
<keyword evidence="2 6" id="KW-0540">Nuclease</keyword>
<protein>
    <recommendedName>
        <fullName evidence="6">Ribonuclease VapC</fullName>
        <shortName evidence="6">RNase VapC</shortName>
        <ecNumber evidence="6">3.1.-.-</ecNumber>
    </recommendedName>
    <alternativeName>
        <fullName evidence="6">Toxin VapC</fullName>
    </alternativeName>
</protein>
<comment type="function">
    <text evidence="6">Toxic component of a toxin-antitoxin (TA) system. An RNase.</text>
</comment>
<dbReference type="Gene3D" id="3.40.50.1010">
    <property type="entry name" value="5'-nuclease"/>
    <property type="match status" value="1"/>
</dbReference>
<keyword evidence="1 6" id="KW-1277">Toxin-antitoxin system</keyword>
<dbReference type="GO" id="GO:0004540">
    <property type="term" value="F:RNA nuclease activity"/>
    <property type="evidence" value="ECO:0007669"/>
    <property type="project" value="InterPro"/>
</dbReference>
<dbReference type="CDD" id="cd09873">
    <property type="entry name" value="PIN_Pae0151-like"/>
    <property type="match status" value="1"/>
</dbReference>
<dbReference type="InterPro" id="IPR029060">
    <property type="entry name" value="PIN-like_dom_sf"/>
</dbReference>
<evidence type="ECO:0000256" key="4">
    <source>
        <dbReference type="ARBA" id="ARBA00022801"/>
    </source>
</evidence>
<dbReference type="InterPro" id="IPR022907">
    <property type="entry name" value="VapC_family"/>
</dbReference>
<feature type="binding site" evidence="6">
    <location>
        <position position="5"/>
    </location>
    <ligand>
        <name>Mg(2+)</name>
        <dbReference type="ChEBI" id="CHEBI:18420"/>
    </ligand>
</feature>
<keyword evidence="9" id="KW-1185">Reference proteome</keyword>
<gene>
    <name evidence="6" type="primary">vapC</name>
    <name evidence="8" type="ORF">FHX47_001189</name>
</gene>
<evidence type="ECO:0000256" key="5">
    <source>
        <dbReference type="ARBA" id="ARBA00022842"/>
    </source>
</evidence>
<proteinExistence type="inferred from homology"/>
<name>A0A7W5TR10_9MICC</name>
<comment type="similarity">
    <text evidence="6">Belongs to the PINc/VapC protein family.</text>
</comment>
<feature type="domain" description="PIN" evidence="7">
    <location>
        <begin position="2"/>
        <end position="120"/>
    </location>
</feature>
<dbReference type="PANTHER" id="PTHR35901:SF1">
    <property type="entry name" value="EXONUCLEASE VAPC9"/>
    <property type="match status" value="1"/>
</dbReference>
<evidence type="ECO:0000256" key="6">
    <source>
        <dbReference type="HAMAP-Rule" id="MF_00265"/>
    </source>
</evidence>
<evidence type="ECO:0000256" key="2">
    <source>
        <dbReference type="ARBA" id="ARBA00022722"/>
    </source>
</evidence>
<evidence type="ECO:0000256" key="1">
    <source>
        <dbReference type="ARBA" id="ARBA00022649"/>
    </source>
</evidence>
<dbReference type="InterPro" id="IPR051619">
    <property type="entry name" value="TypeII_TA_RNase_PINc/VapC"/>
</dbReference>
<keyword evidence="4 6" id="KW-0378">Hydrolase</keyword>